<dbReference type="EMBL" id="VGIY01000063">
    <property type="protein sequence ID" value="MBM3316990.1"/>
    <property type="molecule type" value="Genomic_DNA"/>
</dbReference>
<feature type="region of interest" description="Disordered" evidence="1">
    <location>
        <begin position="1194"/>
        <end position="1223"/>
    </location>
</feature>
<feature type="non-terminal residue" evidence="3">
    <location>
        <position position="2434"/>
    </location>
</feature>
<keyword evidence="2" id="KW-0732">Signal</keyword>
<reference evidence="3" key="1">
    <citation type="submission" date="2019-03" db="EMBL/GenBank/DDBJ databases">
        <title>Lake Tanganyika Metagenome-Assembled Genomes (MAGs).</title>
        <authorList>
            <person name="Tran P."/>
        </authorList>
    </citation>
    <scope>NUCLEOTIDE SEQUENCE</scope>
    <source>
        <strain evidence="3">M_DeepCast_400m_m2_100</strain>
    </source>
</reference>
<evidence type="ECO:0008006" key="5">
    <source>
        <dbReference type="Google" id="ProtNLM"/>
    </source>
</evidence>
<feature type="chain" id="PRO_5036991266" description="T9SS type A sorting domain-containing protein" evidence="2">
    <location>
        <begin position="29"/>
        <end position="2434"/>
    </location>
</feature>
<sequence>MNWTGKASVFVVAVLALALTGLCAEARAEVQPLRAGDESAFFYPSFPNEGGPYIIAASFWNGPGTADSLIVVFSEPIDETELEIEDFVFHGFEASTLARLDDATMKYAVLTGFTGTVSASVDSIGLVWNSVKAADRPSPLGGTITGSWSKDIGMVPLMTGPAIIDVVFEQHYDTATIEDPYAGHDYYIDVVFSHPITLTAPTGTVFKTTPELAPILLTNTVSDNVVTIRRNASSTDSLNWPHPGIAKLWLEANRVYWTALGSGVTNSRAQKVVLQNFGPVLMAAYYNDMNTVTIADDQVWLVYDQPLPAESLGQPAGQYFPGWDTSGFASAAEQGRHPSGAFYSNVVVITNPVTNEGPATPSDPDDQWIIEDSGVGDLQFDYQFVEGARRLVRCRPGVGITRAAYFDRGDDNPANDQLHIWFSEMIDIPDVTAEDFVLVPYIPNWQSQVVFTRENINGVGHVVISGWNNVTALAGSRLPNGHFVRLAADDAFDGLSSQSGCDGESLIPIFDDSEPARIRLNEVVTLTYKRYNPVSEADTVFLAWRETGTVDDSDQYFLFFTNQDGTDLDDIFIGNYRHNALAAGNLTPVTVDAQAQRIALDITRFGLSGIVTTDGHEIQHGDRLRFMLVPATYWGVFADGDGPAVLKFTTTIVAGPVCPPQDWDENDDDIIHVEATYAPYGDPLVDSWTRRIYGDANAAPCGTWVYIFDRCWEIEPGDAVELGRGPINANKSFDAITLDDSVVDPDTLAVLYVYAWEDGAWSTCLPILNDIVSPTLALNLDGQIEFADRFNPYQIYKADDYVNILLKAFDHYAEGDSALSGLLSITADFSFLDNRTALPAALGGHPVNAVPLVSLGADEIDNDGDWVAHDPTIDLNDDGVMDFPEPFVDENGNGIFDPGETFFDRNGNGLCDCPGGSGTDYDLNLDSADPDEHGFYEVQLLALADAARYNDVIKGFQLLDPVTDPDGQTNFGEIKDLPVLFSLTDTYLDAETAYDEDEAPFLCEVDEVPPTVSKVTELYQRDAYTGTGGSANLVIPTDPVYNIGRFFNFKSYTPSDDDVLFSTVEIKRSDSATWLSLTLDPPGWNTGPGVPGVAGHDDDGDRADGVDANEDGVFDELDGIDLSDAEVVDAMQDSLADANAVAGDGIYRTTDRRDNDNDAFFIFEPYFDVDGGLGSSLVTQKVVWFNIDESTTNDIDDNNDGIPDNASEVETYDPQSDDNEDGISDGEAVELLADGARHYCVFDPDYVGPFYVDAAHVLGQHAGDLHNDIRALTEFVPFGYGVLDANGAILTNGLLPGLPWGDDSVADEFEWYALKGHNVDWWHLAQIYFDEIPDGTQQYDLRVVAYDQAGNVNPNYAVPFSFTSDVTPPEVWLTDCPEDGWPVDFGDGVICNSGSFTLTIENPVDAVEVVFERRISTDEGATWGVWELVGNDVSLPFTAEWNAAEIAIPDVPPDYYALVEFRAYARDEFGNWQDADEACVAQVRVQDCQAPWTWFTMIHETMNTHLVGDHMNVGDMPNPYYYRDVIGPLQVPRGPAIDIWALFSPGEGLASTYDHDVIRVVFEISLAGTGVWTPFATVTGHVDPDDSTIDLTIPVAVTLETEALATGTYDIRVYSCDLEGNNCEPADEAPIVQYDIAKITIVEEGLRAYIEPVRVDCDEEGQAPNTLDLYAINWIHDYFIDKVLFQYSADGVVWHDIAVDDGNSADPRGDIVLRRGFALLDTLWGRVAFRTEEKFIDYDGDGYSERDPIIWDDDADGVFDPYHGDDDVILGDLTEILEKGLFELTAFPADEFHTGEGDFDPSQWIFRENQSPIEPVQMVGDLNLWHVQWDITGLAQGEYLVRAVATDIMYAVDEGDIPTVTVSLDAIAPAAVVTTVTTPDGTEWAAVNDLYFDATVDWVKVCATSDDVDISQVIVQFRIPGHPVFGDWHDLDVNDDQDFYADIDGIPGLSAEDEIFLDVGSVPYVWDPGDIPIYLGANGVLDAANMAVPPRLIPNMAFYTATGDTIFEEDGVWPFDDDNDGMNNEDLFNPRLWFPPYCVYFPLRNLGLISDSNIEFRAIATDQSCNVDADPAVVRFMFAETVTPETDVVWVKRADGTFIDVLPLLSDGTDVTQLGAADIAAPVTVMVTGEDATAITRVDLLYRPVGECVGLSEWMNPWRSMSDDGYTTARTNYDYPFTVDLAALAADHGTGVYEFFPQAKDNEGNLTPPPVNPYRFKIMLNEATITTAGGTVAPGDEYWFAAELAAPADALVHFLYAERILEVAVDASRIVPHPERATFWTLPLELAMVDPAASAILTLNGAPGTYFPTAVELIAAGGAGDWTYDAGTKTLEFAVRPEATDEILVSYNLTDYDYLWDDGLGVVSTDGVAPYTAAWDAAMGHNVPFPVFPQADAYDVIAVVEIGAGECGLAEAAMSEGLLLLLEDELAPNAYLFG</sequence>
<feature type="signal peptide" evidence="2">
    <location>
        <begin position="1"/>
        <end position="28"/>
    </location>
</feature>
<evidence type="ECO:0000256" key="2">
    <source>
        <dbReference type="SAM" id="SignalP"/>
    </source>
</evidence>
<comment type="caution">
    <text evidence="3">The sequence shown here is derived from an EMBL/GenBank/DDBJ whole genome shotgun (WGS) entry which is preliminary data.</text>
</comment>
<name>A0A937X883_UNCEI</name>
<evidence type="ECO:0000313" key="4">
    <source>
        <dbReference type="Proteomes" id="UP000748308"/>
    </source>
</evidence>
<accession>A0A937X883</accession>
<dbReference type="Proteomes" id="UP000748308">
    <property type="component" value="Unassembled WGS sequence"/>
</dbReference>
<gene>
    <name evidence="3" type="ORF">FJY75_03970</name>
</gene>
<organism evidence="3 4">
    <name type="scientific">Eiseniibacteriota bacterium</name>
    <dbReference type="NCBI Taxonomy" id="2212470"/>
    <lineage>
        <taxon>Bacteria</taxon>
        <taxon>Candidatus Eiseniibacteriota</taxon>
    </lineage>
</organism>
<proteinExistence type="predicted"/>
<protein>
    <recommendedName>
        <fullName evidence="5">T9SS type A sorting domain-containing protein</fullName>
    </recommendedName>
</protein>
<evidence type="ECO:0000313" key="3">
    <source>
        <dbReference type="EMBL" id="MBM3316990.1"/>
    </source>
</evidence>
<evidence type="ECO:0000256" key="1">
    <source>
        <dbReference type="SAM" id="MobiDB-lite"/>
    </source>
</evidence>